<dbReference type="Proteomes" id="UP000195781">
    <property type="component" value="Unassembled WGS sequence"/>
</dbReference>
<name>A0A1Y3XT87_9ACTN</name>
<evidence type="ECO:0000256" key="2">
    <source>
        <dbReference type="ARBA" id="ARBA00022448"/>
    </source>
</evidence>
<dbReference type="RefSeq" id="WP_019239328.1">
    <property type="nucleotide sequence ID" value="NZ_CABKRW010000069.1"/>
</dbReference>
<keyword evidence="6 9" id="KW-1133">Transmembrane helix</keyword>
<sequence>MASLNKLYENPVMQKLQTLGGKFQSNNALNAISNGMMGTMSLILAGSIFTIIATLLSLTGVLQATDTVYQWLQLPYNMTLGLVSVAVAFGIAYSYSKSLGIGKELANGFVSMFLFLMVASPAHSVVLEDGSALTVLDTSFLGATGLFTAIIMSLVVVRIIKFCTDHNVTIKMPDSVPPFLGDSFAALIPLVINIVLWCGLNTLCQNILSASIPALIIGLLSVPLGALISVPGMFVLGFICMLLWSMGIHGTAITNAIVFPVLMGAYQVNAELVASGAAPVFSAVMLFGALTTVGGTGNVLPLAICCLRSKSAQLRAVGKAGVVPAVFNISEPMLFGAPIMYNPILAVPFILNGLITMLIIYLGYMVGFLQPGYVLIMTALPVFMQEVLGSMAWQNIFIPIVAFVVGYLVYSPFVRIYDKQCLENEQAETASAGK</sequence>
<comment type="caution">
    <text evidence="11">The sequence shown here is derived from an EMBL/GenBank/DDBJ whole genome shotgun (WGS) entry which is preliminary data.</text>
</comment>
<feature type="transmembrane region" description="Helical" evidence="9">
    <location>
        <begin position="215"/>
        <end position="244"/>
    </location>
</feature>
<gene>
    <name evidence="11" type="ORF">B5G02_04845</name>
</gene>
<dbReference type="NCBIfam" id="TIGR00410">
    <property type="entry name" value="lacE"/>
    <property type="match status" value="1"/>
</dbReference>
<accession>A0A1Y3XT87</accession>
<dbReference type="GO" id="GO:0009401">
    <property type="term" value="P:phosphoenolpyruvate-dependent sugar phosphotransferase system"/>
    <property type="evidence" value="ECO:0007669"/>
    <property type="project" value="InterPro"/>
</dbReference>
<dbReference type="OrthoDB" id="3181636at2"/>
<feature type="transmembrane region" description="Helical" evidence="9">
    <location>
        <begin position="391"/>
        <end position="410"/>
    </location>
</feature>
<organism evidence="11 12">
    <name type="scientific">[Collinsella] massiliensis</name>
    <dbReference type="NCBI Taxonomy" id="1232426"/>
    <lineage>
        <taxon>Bacteria</taxon>
        <taxon>Bacillati</taxon>
        <taxon>Actinomycetota</taxon>
        <taxon>Coriobacteriia</taxon>
        <taxon>Coriobacteriales</taxon>
        <taxon>Coriobacteriaceae</taxon>
        <taxon>Enorma</taxon>
    </lineage>
</organism>
<evidence type="ECO:0000256" key="3">
    <source>
        <dbReference type="ARBA" id="ARBA00022475"/>
    </source>
</evidence>
<dbReference type="InterPro" id="IPR004796">
    <property type="entry name" value="PTS_IIC_cello"/>
</dbReference>
<dbReference type="PANTHER" id="PTHR33989:SF4">
    <property type="entry name" value="PTS SYSTEM N,N'-DIACETYLCHITOBIOSE-SPECIFIC EIIC COMPONENT"/>
    <property type="match status" value="1"/>
</dbReference>
<keyword evidence="7 8" id="KW-0472">Membrane</keyword>
<dbReference type="PIRSF" id="PIRSF006351">
    <property type="entry name" value="PTS_EIIC-Cellobiose"/>
    <property type="match status" value="1"/>
</dbReference>
<dbReference type="PANTHER" id="PTHR33989">
    <property type="match status" value="1"/>
</dbReference>
<dbReference type="AlphaFoldDB" id="A0A1Y3XT87"/>
<evidence type="ECO:0000256" key="6">
    <source>
        <dbReference type="ARBA" id="ARBA00022989"/>
    </source>
</evidence>
<feature type="transmembrane region" description="Helical" evidence="9">
    <location>
        <begin position="105"/>
        <end position="127"/>
    </location>
</feature>
<evidence type="ECO:0000256" key="8">
    <source>
        <dbReference type="PIRNR" id="PIRNR006351"/>
    </source>
</evidence>
<feature type="transmembrane region" description="Helical" evidence="9">
    <location>
        <begin position="349"/>
        <end position="371"/>
    </location>
</feature>
<evidence type="ECO:0000256" key="5">
    <source>
        <dbReference type="ARBA" id="ARBA00022692"/>
    </source>
</evidence>
<reference evidence="12" key="1">
    <citation type="submission" date="2017-04" db="EMBL/GenBank/DDBJ databases">
        <title>Function of individual gut microbiota members based on whole genome sequencing of pure cultures obtained from chicken caecum.</title>
        <authorList>
            <person name="Medvecky M."/>
            <person name="Cejkova D."/>
            <person name="Polansky O."/>
            <person name="Karasova D."/>
            <person name="Kubasova T."/>
            <person name="Cizek A."/>
            <person name="Rychlik I."/>
        </authorList>
    </citation>
    <scope>NUCLEOTIDE SEQUENCE [LARGE SCALE GENOMIC DNA]</scope>
    <source>
        <strain evidence="12">An5</strain>
    </source>
</reference>
<evidence type="ECO:0000256" key="7">
    <source>
        <dbReference type="ARBA" id="ARBA00023136"/>
    </source>
</evidence>
<dbReference type="InterPro" id="IPR004501">
    <property type="entry name" value="PTS_EIIC_3"/>
</dbReference>
<dbReference type="GO" id="GO:0008982">
    <property type="term" value="F:protein-N(PI)-phosphohistidine-sugar phosphotransferase activity"/>
    <property type="evidence" value="ECO:0007669"/>
    <property type="project" value="UniProtKB-UniRule"/>
</dbReference>
<comment type="subcellular location">
    <subcellularLocation>
        <location evidence="1">Cell membrane</location>
        <topology evidence="1">Multi-pass membrane protein</topology>
    </subcellularLocation>
</comment>
<feature type="transmembrane region" description="Helical" evidence="9">
    <location>
        <begin position="42"/>
        <end position="62"/>
    </location>
</feature>
<dbReference type="EMBL" id="NFIE01000009">
    <property type="protein sequence ID" value="OUN88715.1"/>
    <property type="molecule type" value="Genomic_DNA"/>
</dbReference>
<feature type="transmembrane region" description="Helical" evidence="9">
    <location>
        <begin position="74"/>
        <end position="93"/>
    </location>
</feature>
<comment type="function">
    <text evidence="8">The phosphoenolpyruvate-dependent sugar phosphotransferase system (PTS), a major carbohydrate active -transport system, catalyzes the phosphorylation of incoming sugar substrates concomitant with their translocation across the cell membrane.</text>
</comment>
<evidence type="ECO:0000256" key="1">
    <source>
        <dbReference type="ARBA" id="ARBA00004651"/>
    </source>
</evidence>
<feature type="transmembrane region" description="Helical" evidence="9">
    <location>
        <begin position="180"/>
        <end position="203"/>
    </location>
</feature>
<keyword evidence="3 8" id="KW-1003">Cell membrane</keyword>
<feature type="transmembrane region" description="Helical" evidence="9">
    <location>
        <begin position="251"/>
        <end position="268"/>
    </location>
</feature>
<evidence type="ECO:0000256" key="9">
    <source>
        <dbReference type="SAM" id="Phobius"/>
    </source>
</evidence>
<evidence type="ECO:0000313" key="12">
    <source>
        <dbReference type="Proteomes" id="UP000195781"/>
    </source>
</evidence>
<protein>
    <recommendedName>
        <fullName evidence="8">Permease IIC component</fullName>
    </recommendedName>
</protein>
<dbReference type="InterPro" id="IPR051088">
    <property type="entry name" value="PTS_Sugar-EIIC/EIIB"/>
</dbReference>
<keyword evidence="2 8" id="KW-0813">Transport</keyword>
<feature type="transmembrane region" description="Helical" evidence="9">
    <location>
        <begin position="139"/>
        <end position="160"/>
    </location>
</feature>
<feature type="domain" description="PTS EIIC type-3" evidence="10">
    <location>
        <begin position="12"/>
        <end position="413"/>
    </location>
</feature>
<keyword evidence="12" id="KW-1185">Reference proteome</keyword>
<evidence type="ECO:0000256" key="4">
    <source>
        <dbReference type="ARBA" id="ARBA00022597"/>
    </source>
</evidence>
<feature type="transmembrane region" description="Helical" evidence="9">
    <location>
        <begin position="280"/>
        <end position="307"/>
    </location>
</feature>
<dbReference type="GO" id="GO:0005886">
    <property type="term" value="C:plasma membrane"/>
    <property type="evidence" value="ECO:0007669"/>
    <property type="project" value="UniProtKB-SubCell"/>
</dbReference>
<keyword evidence="5 9" id="KW-0812">Transmembrane</keyword>
<proteinExistence type="predicted"/>
<evidence type="ECO:0000259" key="10">
    <source>
        <dbReference type="PROSITE" id="PS51105"/>
    </source>
</evidence>
<dbReference type="Pfam" id="PF02378">
    <property type="entry name" value="PTS_EIIC"/>
    <property type="match status" value="1"/>
</dbReference>
<evidence type="ECO:0000313" key="11">
    <source>
        <dbReference type="EMBL" id="OUN88715.1"/>
    </source>
</evidence>
<dbReference type="InterPro" id="IPR003352">
    <property type="entry name" value="PTS_EIIC"/>
</dbReference>
<dbReference type="GO" id="GO:1901264">
    <property type="term" value="P:carbohydrate derivative transport"/>
    <property type="evidence" value="ECO:0007669"/>
    <property type="project" value="TreeGrafter"/>
</dbReference>
<dbReference type="PROSITE" id="PS51105">
    <property type="entry name" value="PTS_EIIC_TYPE_3"/>
    <property type="match status" value="1"/>
</dbReference>
<keyword evidence="4 8" id="KW-0762">Sugar transport</keyword>